<sequence>MRRRHGKPITIRGFQRLMYYSSLGQAERVLKRLERLGLDEKNPFSKYIAKNVFPPDIYKTFTLV</sequence>
<organism evidence="1">
    <name type="scientific">Ignisphaera aggregans</name>
    <dbReference type="NCBI Taxonomy" id="334771"/>
    <lineage>
        <taxon>Archaea</taxon>
        <taxon>Thermoproteota</taxon>
        <taxon>Thermoprotei</taxon>
        <taxon>Desulfurococcales</taxon>
        <taxon>Desulfurococcaceae</taxon>
        <taxon>Ignisphaera</taxon>
    </lineage>
</organism>
<comment type="caution">
    <text evidence="1">The sequence shown here is derived from an EMBL/GenBank/DDBJ whole genome shotgun (WGS) entry which is preliminary data.</text>
</comment>
<protein>
    <submittedName>
        <fullName evidence="1">Uncharacterized protein</fullName>
    </submittedName>
</protein>
<gene>
    <name evidence="1" type="ORF">ENO26_02960</name>
</gene>
<dbReference type="EMBL" id="DSEU01000017">
    <property type="protein sequence ID" value="HEM66519.1"/>
    <property type="molecule type" value="Genomic_DNA"/>
</dbReference>
<dbReference type="AlphaFoldDB" id="A0A7J2U1U0"/>
<proteinExistence type="predicted"/>
<accession>A0A7J2U1U0</accession>
<reference evidence="1" key="1">
    <citation type="journal article" date="2020" name="mSystems">
        <title>Genome- and Community-Level Interaction Insights into Carbon Utilization and Element Cycling Functions of Hydrothermarchaeota in Hydrothermal Sediment.</title>
        <authorList>
            <person name="Zhou Z."/>
            <person name="Liu Y."/>
            <person name="Xu W."/>
            <person name="Pan J."/>
            <person name="Luo Z.H."/>
            <person name="Li M."/>
        </authorList>
    </citation>
    <scope>NUCLEOTIDE SEQUENCE [LARGE SCALE GENOMIC DNA]</scope>
    <source>
        <strain evidence="1">SpSt-125</strain>
    </source>
</reference>
<name>A0A7J2U1U0_9CREN</name>
<evidence type="ECO:0000313" key="1">
    <source>
        <dbReference type="EMBL" id="HEM66519.1"/>
    </source>
</evidence>